<dbReference type="InterPro" id="IPR021130">
    <property type="entry name" value="PRib-ATP_PPHydrolase-like"/>
</dbReference>
<comment type="catalytic activity">
    <reaction evidence="2 16">
        <text>1-(5-phospho-beta-D-ribosyl)-ATP + H2O = 1-(5-phospho-beta-D-ribosyl)-5'-AMP + diphosphate + H(+)</text>
        <dbReference type="Rhea" id="RHEA:22828"/>
        <dbReference type="ChEBI" id="CHEBI:15377"/>
        <dbReference type="ChEBI" id="CHEBI:15378"/>
        <dbReference type="ChEBI" id="CHEBI:33019"/>
        <dbReference type="ChEBI" id="CHEBI:59457"/>
        <dbReference type="ChEBI" id="CHEBI:73183"/>
        <dbReference type="EC" id="3.6.1.31"/>
    </reaction>
</comment>
<comment type="pathway">
    <text evidence="5 16">Amino-acid biosynthesis; L-histidine biosynthesis; L-histidine from 5-phospho-alpha-D-ribose 1-diphosphate: step 2/9.</text>
</comment>
<dbReference type="Gene3D" id="3.10.20.810">
    <property type="entry name" value="Phosphoribosyl-AMP cyclohydrolase"/>
    <property type="match status" value="1"/>
</dbReference>
<dbReference type="NCBIfam" id="NF002747">
    <property type="entry name" value="PRK02759.1"/>
    <property type="match status" value="1"/>
</dbReference>
<dbReference type="Proteomes" id="UP000886723">
    <property type="component" value="Unassembled WGS sequence"/>
</dbReference>
<evidence type="ECO:0000256" key="11">
    <source>
        <dbReference type="ARBA" id="ARBA00022741"/>
    </source>
</evidence>
<dbReference type="CDD" id="cd11534">
    <property type="entry name" value="NTP-PPase_HisIE_like"/>
    <property type="match status" value="1"/>
</dbReference>
<evidence type="ECO:0000313" key="19">
    <source>
        <dbReference type="EMBL" id="HIV11790.1"/>
    </source>
</evidence>
<feature type="domain" description="Phosphoribosyl-AMP cyclohydrolase" evidence="18">
    <location>
        <begin position="251"/>
        <end position="324"/>
    </location>
</feature>
<evidence type="ECO:0000256" key="14">
    <source>
        <dbReference type="ARBA" id="ARBA00023102"/>
    </source>
</evidence>
<dbReference type="Pfam" id="PF00977">
    <property type="entry name" value="His_biosynth"/>
    <property type="match status" value="1"/>
</dbReference>
<dbReference type="InterPro" id="IPR008179">
    <property type="entry name" value="HisE"/>
</dbReference>
<evidence type="ECO:0000259" key="18">
    <source>
        <dbReference type="Pfam" id="PF01502"/>
    </source>
</evidence>
<dbReference type="FunFam" id="3.10.20.810:FF:000001">
    <property type="entry name" value="Histidine biosynthesis bifunctional protein HisIE"/>
    <property type="match status" value="1"/>
</dbReference>
<comment type="catalytic activity">
    <reaction evidence="1 16">
        <text>1-(5-phospho-beta-D-ribosyl)-5'-AMP + H2O = 1-(5-phospho-beta-D-ribosyl)-5-[(5-phospho-beta-D-ribosylamino)methylideneamino]imidazole-4-carboxamide</text>
        <dbReference type="Rhea" id="RHEA:20049"/>
        <dbReference type="ChEBI" id="CHEBI:15377"/>
        <dbReference type="ChEBI" id="CHEBI:58435"/>
        <dbReference type="ChEBI" id="CHEBI:59457"/>
        <dbReference type="EC" id="3.5.4.19"/>
    </reaction>
</comment>
<evidence type="ECO:0000256" key="17">
    <source>
        <dbReference type="RuleBase" id="RU003657"/>
    </source>
</evidence>
<dbReference type="Pfam" id="PF01502">
    <property type="entry name" value="PRA-CH"/>
    <property type="match status" value="1"/>
</dbReference>
<dbReference type="Gene3D" id="1.10.287.1080">
    <property type="entry name" value="MazG-like"/>
    <property type="match status" value="1"/>
</dbReference>
<accession>A0A9D1NS37</accession>
<organism evidence="19 20">
    <name type="scientific">Candidatus Pullilachnospira stercoravium</name>
    <dbReference type="NCBI Taxonomy" id="2840913"/>
    <lineage>
        <taxon>Bacteria</taxon>
        <taxon>Bacillati</taxon>
        <taxon>Bacillota</taxon>
        <taxon>Clostridia</taxon>
        <taxon>Lachnospirales</taxon>
        <taxon>Lachnospiraceae</taxon>
        <taxon>Lachnospiraceae incertae sedis</taxon>
        <taxon>Candidatus Pullilachnospira</taxon>
    </lineage>
</organism>
<dbReference type="GO" id="GO:0000105">
    <property type="term" value="P:L-histidine biosynthetic process"/>
    <property type="evidence" value="ECO:0007669"/>
    <property type="project" value="UniProtKB-UniRule"/>
</dbReference>
<evidence type="ECO:0000256" key="3">
    <source>
        <dbReference type="ARBA" id="ARBA00004496"/>
    </source>
</evidence>
<evidence type="ECO:0000256" key="9">
    <source>
        <dbReference type="ARBA" id="ARBA00022490"/>
    </source>
</evidence>
<dbReference type="GO" id="GO:0004636">
    <property type="term" value="F:phosphoribosyl-ATP diphosphatase activity"/>
    <property type="evidence" value="ECO:0007669"/>
    <property type="project" value="UniProtKB-UniRule"/>
</dbReference>
<gene>
    <name evidence="16" type="primary">hisI</name>
    <name evidence="16" type="synonym">hisIE</name>
    <name evidence="19" type="ORF">IAA63_01440</name>
</gene>
<protein>
    <recommendedName>
        <fullName evidence="16">Histidine biosynthesis bifunctional protein HisIE</fullName>
    </recommendedName>
    <domain>
        <recommendedName>
            <fullName evidence="16">Phosphoribosyl-AMP cyclohydrolase</fullName>
            <shortName evidence="16">PRA-CH</shortName>
            <ecNumber evidence="16">3.5.4.19</ecNumber>
        </recommendedName>
    </domain>
    <domain>
        <recommendedName>
            <fullName evidence="16">Phosphoribosyl-ATP pyrophosphatase</fullName>
            <shortName evidence="16">PRA-PH</shortName>
            <ecNumber evidence="16">3.6.1.31</ecNumber>
        </recommendedName>
    </domain>
</protein>
<dbReference type="EC" id="3.5.4.19" evidence="16"/>
<keyword evidence="14 16" id="KW-0368">Histidine biosynthesis</keyword>
<evidence type="ECO:0000256" key="4">
    <source>
        <dbReference type="ARBA" id="ARBA00005169"/>
    </source>
</evidence>
<evidence type="ECO:0000256" key="12">
    <source>
        <dbReference type="ARBA" id="ARBA00022801"/>
    </source>
</evidence>
<dbReference type="GO" id="GO:0005524">
    <property type="term" value="F:ATP binding"/>
    <property type="evidence" value="ECO:0007669"/>
    <property type="project" value="UniProtKB-KW"/>
</dbReference>
<dbReference type="EMBL" id="DVON01000029">
    <property type="protein sequence ID" value="HIV11790.1"/>
    <property type="molecule type" value="Genomic_DNA"/>
</dbReference>
<dbReference type="InterPro" id="IPR011060">
    <property type="entry name" value="RibuloseP-bd_barrel"/>
</dbReference>
<keyword evidence="9 16" id="KW-0963">Cytoplasm</keyword>
<dbReference type="InterPro" id="IPR023019">
    <property type="entry name" value="His_synth_HisIE"/>
</dbReference>
<dbReference type="PANTHER" id="PTHR42945">
    <property type="entry name" value="HISTIDINE BIOSYNTHESIS BIFUNCTIONAL PROTEIN"/>
    <property type="match status" value="1"/>
</dbReference>
<keyword evidence="13 16" id="KW-0067">ATP-binding</keyword>
<dbReference type="PANTHER" id="PTHR42945:SF1">
    <property type="entry name" value="HISTIDINE BIOSYNTHESIS BIFUNCTIONAL PROTEIN HIS7"/>
    <property type="match status" value="1"/>
</dbReference>
<dbReference type="Pfam" id="PF01503">
    <property type="entry name" value="PRA-PH"/>
    <property type="match status" value="1"/>
</dbReference>
<evidence type="ECO:0000256" key="2">
    <source>
        <dbReference type="ARBA" id="ARBA00001460"/>
    </source>
</evidence>
<dbReference type="NCBIfam" id="NF000768">
    <property type="entry name" value="PRK00051.1"/>
    <property type="match status" value="1"/>
</dbReference>
<evidence type="ECO:0000256" key="16">
    <source>
        <dbReference type="HAMAP-Rule" id="MF_01019"/>
    </source>
</evidence>
<evidence type="ECO:0000256" key="8">
    <source>
        <dbReference type="ARBA" id="ARBA00009667"/>
    </source>
</evidence>
<dbReference type="GO" id="GO:0004635">
    <property type="term" value="F:phosphoribosyl-AMP cyclohydrolase activity"/>
    <property type="evidence" value="ECO:0007669"/>
    <property type="project" value="UniProtKB-UniRule"/>
</dbReference>
<keyword evidence="12 16" id="KW-0378">Hydrolase</keyword>
<comment type="similarity">
    <text evidence="6 16">In the C-terminal section; belongs to the PRA-PH family.</text>
</comment>
<dbReference type="EC" id="3.6.1.31" evidence="16"/>
<comment type="pathway">
    <text evidence="4 16">Amino-acid biosynthesis; L-histidine biosynthesis; L-histidine from 5-phospho-alpha-D-ribose 1-diphosphate: step 3/9.</text>
</comment>
<name>A0A9D1NS37_9FIRM</name>
<proteinExistence type="inferred from homology"/>
<dbReference type="InterPro" id="IPR026660">
    <property type="entry name" value="PRA-CH"/>
</dbReference>
<evidence type="ECO:0000313" key="20">
    <source>
        <dbReference type="Proteomes" id="UP000886723"/>
    </source>
</evidence>
<comment type="similarity">
    <text evidence="7 16">In the N-terminal section; belongs to the PRA-CH family.</text>
</comment>
<dbReference type="InterPro" id="IPR038019">
    <property type="entry name" value="PRib_AMP_CycHydrolase_sf"/>
</dbReference>
<feature type="region of interest" description="Phosphoribosyl-AMP cyclohydrolase" evidence="16">
    <location>
        <begin position="1"/>
        <end position="340"/>
    </location>
</feature>
<comment type="similarity">
    <text evidence="8 17">Belongs to the HisA/HisF family.</text>
</comment>
<evidence type="ECO:0000256" key="13">
    <source>
        <dbReference type="ARBA" id="ARBA00022840"/>
    </source>
</evidence>
<dbReference type="InterPro" id="IPR002496">
    <property type="entry name" value="PRib_AMP_CycHydrolase_dom"/>
</dbReference>
<sequence length="427" mass="48645">MKYREIIPCLYMWKGQAVTGFGQKNIFAGGDLEQLAADYGNRGADSLLVFDFSSSDEEHDQAIGIMKKLARRAEVPLIGAGNVKRAEDVKKLLYAGCERAVLNFSKESNVELLEEVSKRFGKEKILVSVFQISEYEDHRELIEEYAGGILCLENLQETICRETKLPLILHTNSMGREEIFRVLKEEQAEGISGRYVSDPQVDLMELKRSLRGQGIPVNTFESSIAWEDFKLNGDGLIPVIVQDYRTDEVLMLAYMNREAFENTLATGRMTYWSRSRQELWVKGLTSGHFQYVKSLTLDCDNDTILARVSQVGAACHTGNRTCFFKELAAKPGRHTNPLKVFEDVYQVILDRKEHPKEGSYTNYLFDKGIDKILKKVGEECTEIVIAAKNPDKEEIKYEISDFLYHVMVLMAEKGVSWEDITDELARR</sequence>
<keyword evidence="15 16" id="KW-0511">Multifunctional enzyme</keyword>
<feature type="region of interest" description="Phosphoribosyl-ATP pyrophosphohydrolase" evidence="16">
    <location>
        <begin position="341"/>
        <end position="427"/>
    </location>
</feature>
<dbReference type="GO" id="GO:0005737">
    <property type="term" value="C:cytoplasm"/>
    <property type="evidence" value="ECO:0007669"/>
    <property type="project" value="UniProtKB-SubCell"/>
</dbReference>
<comment type="subcellular location">
    <subcellularLocation>
        <location evidence="3 16">Cytoplasm</location>
    </subcellularLocation>
</comment>
<keyword evidence="11 16" id="KW-0547">Nucleotide-binding</keyword>
<dbReference type="SUPFAM" id="SSF101386">
    <property type="entry name" value="all-alpha NTP pyrophosphatases"/>
    <property type="match status" value="1"/>
</dbReference>
<dbReference type="HAMAP" id="MF_01020">
    <property type="entry name" value="HisE"/>
    <property type="match status" value="1"/>
</dbReference>
<evidence type="ECO:0000256" key="5">
    <source>
        <dbReference type="ARBA" id="ARBA00005204"/>
    </source>
</evidence>
<evidence type="ECO:0000256" key="10">
    <source>
        <dbReference type="ARBA" id="ARBA00022605"/>
    </source>
</evidence>
<dbReference type="AlphaFoldDB" id="A0A9D1NS37"/>
<dbReference type="InterPro" id="IPR006062">
    <property type="entry name" value="His_biosynth"/>
</dbReference>
<dbReference type="SUPFAM" id="SSF141734">
    <property type="entry name" value="HisI-like"/>
    <property type="match status" value="1"/>
</dbReference>
<dbReference type="InterPro" id="IPR013785">
    <property type="entry name" value="Aldolase_TIM"/>
</dbReference>
<dbReference type="Gene3D" id="3.20.20.70">
    <property type="entry name" value="Aldolase class I"/>
    <property type="match status" value="1"/>
</dbReference>
<evidence type="ECO:0000256" key="1">
    <source>
        <dbReference type="ARBA" id="ARBA00000024"/>
    </source>
</evidence>
<dbReference type="HAMAP" id="MF_01019">
    <property type="entry name" value="HisIE"/>
    <property type="match status" value="1"/>
</dbReference>
<reference evidence="19" key="1">
    <citation type="submission" date="2020-10" db="EMBL/GenBank/DDBJ databases">
        <authorList>
            <person name="Gilroy R."/>
        </authorList>
    </citation>
    <scope>NUCLEOTIDE SEQUENCE</scope>
    <source>
        <strain evidence="19">ChiBcec2-4451</strain>
    </source>
</reference>
<evidence type="ECO:0000256" key="7">
    <source>
        <dbReference type="ARBA" id="ARBA00008299"/>
    </source>
</evidence>
<comment type="caution">
    <text evidence="19">The sequence shown here is derived from an EMBL/GenBank/DDBJ whole genome shotgun (WGS) entry which is preliminary data.</text>
</comment>
<dbReference type="NCBIfam" id="TIGR03188">
    <property type="entry name" value="histidine_hisI"/>
    <property type="match status" value="1"/>
</dbReference>
<evidence type="ECO:0000256" key="6">
    <source>
        <dbReference type="ARBA" id="ARBA00007731"/>
    </source>
</evidence>
<evidence type="ECO:0000256" key="15">
    <source>
        <dbReference type="ARBA" id="ARBA00023268"/>
    </source>
</evidence>
<keyword evidence="10 16" id="KW-0028">Amino-acid biosynthesis</keyword>
<dbReference type="SUPFAM" id="SSF51366">
    <property type="entry name" value="Ribulose-phoshate binding barrel"/>
    <property type="match status" value="1"/>
</dbReference>
<reference evidence="19" key="2">
    <citation type="journal article" date="2021" name="PeerJ">
        <title>Extensive microbial diversity within the chicken gut microbiome revealed by metagenomics and culture.</title>
        <authorList>
            <person name="Gilroy R."/>
            <person name="Ravi A."/>
            <person name="Getino M."/>
            <person name="Pursley I."/>
            <person name="Horton D.L."/>
            <person name="Alikhan N.F."/>
            <person name="Baker D."/>
            <person name="Gharbi K."/>
            <person name="Hall N."/>
            <person name="Watson M."/>
            <person name="Adriaenssens E.M."/>
            <person name="Foster-Nyarko E."/>
            <person name="Jarju S."/>
            <person name="Secka A."/>
            <person name="Antonio M."/>
            <person name="Oren A."/>
            <person name="Chaudhuri R.R."/>
            <person name="La Ragione R."/>
            <person name="Hildebrand F."/>
            <person name="Pallen M.J."/>
        </authorList>
    </citation>
    <scope>NUCLEOTIDE SEQUENCE</scope>
    <source>
        <strain evidence="19">ChiBcec2-4451</strain>
    </source>
</reference>
<dbReference type="HAMAP" id="MF_01021">
    <property type="entry name" value="HisI"/>
    <property type="match status" value="1"/>
</dbReference>